<evidence type="ECO:0000313" key="2">
    <source>
        <dbReference type="EMBL" id="KAK5693144.1"/>
    </source>
</evidence>
<dbReference type="PANTHER" id="PTHR36978">
    <property type="entry name" value="P-LOOP CONTAINING NUCLEOTIDE TRIPHOSPHATE HYDROLASE"/>
    <property type="match status" value="1"/>
</dbReference>
<keyword evidence="1" id="KW-0472">Membrane</keyword>
<sequence>MRNPSRNMATEADYERLSNWAHMLNPDANIDRRKCQRVVKMEVLSLGIARTGTLSLQEALTILGYPNTYHYSSIFANVRDADMWNTALRAKYQGRGKPFGRQEWDQLLGHCGAITDVPAICFWRELLDAYPDVKVVLVERDEDSWFKSCCALIDGVLNPLGRYVLRYTDPYGFGRIINCGGLWIEGLFGNIDSARAKANARAAYRKHNSEIKATVPNDRMLLYRLGSGWKPLCEFLGKPIPDVPFPNRNDSKTLELAFKHLIARTIRRSLINIAVVLGGGALAFGAVWEYLAR</sequence>
<dbReference type="InterPro" id="IPR040632">
    <property type="entry name" value="Sulfotransfer_4"/>
</dbReference>
<comment type="caution">
    <text evidence="2">The sequence shown here is derived from an EMBL/GenBank/DDBJ whole genome shotgun (WGS) entry which is preliminary data.</text>
</comment>
<accession>A0AAN7W0N2</accession>
<proteinExistence type="predicted"/>
<dbReference type="InterPro" id="IPR027417">
    <property type="entry name" value="P-loop_NTPase"/>
</dbReference>
<dbReference type="Pfam" id="PF17784">
    <property type="entry name" value="Sulfotransfer_4"/>
    <property type="match status" value="1"/>
</dbReference>
<feature type="transmembrane region" description="Helical" evidence="1">
    <location>
        <begin position="269"/>
        <end position="291"/>
    </location>
</feature>
<name>A0AAN7W0N2_9PEZI</name>
<reference evidence="2" key="1">
    <citation type="submission" date="2023-08" db="EMBL/GenBank/DDBJ databases">
        <title>Black Yeasts Isolated from many extreme environments.</title>
        <authorList>
            <person name="Coleine C."/>
            <person name="Stajich J.E."/>
            <person name="Selbmann L."/>
        </authorList>
    </citation>
    <scope>NUCLEOTIDE SEQUENCE</scope>
    <source>
        <strain evidence="2">CCFEE 5810</strain>
    </source>
</reference>
<dbReference type="SUPFAM" id="SSF52540">
    <property type="entry name" value="P-loop containing nucleoside triphosphate hydrolases"/>
    <property type="match status" value="1"/>
</dbReference>
<dbReference type="Gene3D" id="3.40.50.300">
    <property type="entry name" value="P-loop containing nucleotide triphosphate hydrolases"/>
    <property type="match status" value="1"/>
</dbReference>
<gene>
    <name evidence="2" type="ORF">LTR97_010620</name>
</gene>
<dbReference type="Proteomes" id="UP001310594">
    <property type="component" value="Unassembled WGS sequence"/>
</dbReference>
<protein>
    <submittedName>
        <fullName evidence="2">Uncharacterized protein</fullName>
    </submittedName>
</protein>
<evidence type="ECO:0000256" key="1">
    <source>
        <dbReference type="SAM" id="Phobius"/>
    </source>
</evidence>
<organism evidence="2 3">
    <name type="scientific">Elasticomyces elasticus</name>
    <dbReference type="NCBI Taxonomy" id="574655"/>
    <lineage>
        <taxon>Eukaryota</taxon>
        <taxon>Fungi</taxon>
        <taxon>Dikarya</taxon>
        <taxon>Ascomycota</taxon>
        <taxon>Pezizomycotina</taxon>
        <taxon>Dothideomycetes</taxon>
        <taxon>Dothideomycetidae</taxon>
        <taxon>Mycosphaerellales</taxon>
        <taxon>Teratosphaeriaceae</taxon>
        <taxon>Elasticomyces</taxon>
    </lineage>
</organism>
<keyword evidence="1" id="KW-1133">Transmembrane helix</keyword>
<dbReference type="PANTHER" id="PTHR36978:SF4">
    <property type="entry name" value="P-LOOP CONTAINING NUCLEOSIDE TRIPHOSPHATE HYDROLASE PROTEIN"/>
    <property type="match status" value="1"/>
</dbReference>
<dbReference type="AlphaFoldDB" id="A0AAN7W0N2"/>
<evidence type="ECO:0000313" key="3">
    <source>
        <dbReference type="Proteomes" id="UP001310594"/>
    </source>
</evidence>
<dbReference type="EMBL" id="JAVRQU010000018">
    <property type="protein sequence ID" value="KAK5693144.1"/>
    <property type="molecule type" value="Genomic_DNA"/>
</dbReference>
<keyword evidence="1" id="KW-0812">Transmembrane</keyword>